<evidence type="ECO:0000256" key="1">
    <source>
        <dbReference type="ARBA" id="ARBA00008601"/>
    </source>
</evidence>
<dbReference type="SMART" id="SM00195">
    <property type="entry name" value="DSPc"/>
    <property type="match status" value="1"/>
</dbReference>
<evidence type="ECO:0000313" key="9">
    <source>
        <dbReference type="EnsemblMetazoa" id="XP_030831132"/>
    </source>
</evidence>
<comment type="catalytic activity">
    <reaction evidence="5">
        <text>O-phospho-L-threonyl-[protein] + H2O = L-threonyl-[protein] + phosphate</text>
        <dbReference type="Rhea" id="RHEA:47004"/>
        <dbReference type="Rhea" id="RHEA-COMP:11060"/>
        <dbReference type="Rhea" id="RHEA-COMP:11605"/>
        <dbReference type="ChEBI" id="CHEBI:15377"/>
        <dbReference type="ChEBI" id="CHEBI:30013"/>
        <dbReference type="ChEBI" id="CHEBI:43474"/>
        <dbReference type="ChEBI" id="CHEBI:61977"/>
        <dbReference type="EC" id="3.1.3.16"/>
    </reaction>
</comment>
<dbReference type="Gene3D" id="3.90.190.10">
    <property type="entry name" value="Protein tyrosine phosphatase superfamily"/>
    <property type="match status" value="1"/>
</dbReference>
<evidence type="ECO:0000256" key="3">
    <source>
        <dbReference type="ARBA" id="ARBA00022912"/>
    </source>
</evidence>
<dbReference type="InterPro" id="IPR029021">
    <property type="entry name" value="Prot-tyrosine_phosphatase-like"/>
</dbReference>
<evidence type="ECO:0000259" key="7">
    <source>
        <dbReference type="PROSITE" id="PS50054"/>
    </source>
</evidence>
<dbReference type="InterPro" id="IPR020422">
    <property type="entry name" value="TYR_PHOSPHATASE_DUAL_dom"/>
</dbReference>
<dbReference type="InterPro" id="IPR000340">
    <property type="entry name" value="Dual-sp_phosphatase_cat-dom"/>
</dbReference>
<dbReference type="RefSeq" id="XP_030831132.1">
    <property type="nucleotide sequence ID" value="XM_030975272.1"/>
</dbReference>
<dbReference type="Proteomes" id="UP000007110">
    <property type="component" value="Unassembled WGS sequence"/>
</dbReference>
<dbReference type="GeneID" id="763415"/>
<comment type="catalytic activity">
    <reaction evidence="4">
        <text>O-phospho-L-seryl-[protein] + H2O = L-seryl-[protein] + phosphate</text>
        <dbReference type="Rhea" id="RHEA:20629"/>
        <dbReference type="Rhea" id="RHEA-COMP:9863"/>
        <dbReference type="Rhea" id="RHEA-COMP:11604"/>
        <dbReference type="ChEBI" id="CHEBI:15377"/>
        <dbReference type="ChEBI" id="CHEBI:29999"/>
        <dbReference type="ChEBI" id="CHEBI:43474"/>
        <dbReference type="ChEBI" id="CHEBI:83421"/>
        <dbReference type="EC" id="3.1.3.16"/>
    </reaction>
</comment>
<protein>
    <submittedName>
        <fullName evidence="9">Uncharacterized protein</fullName>
    </submittedName>
</protein>
<evidence type="ECO:0000256" key="6">
    <source>
        <dbReference type="SAM" id="MobiDB-lite"/>
    </source>
</evidence>
<name>A0A7M7N542_STRPU</name>
<accession>A0A7M7N542</accession>
<reference evidence="10" key="1">
    <citation type="submission" date="2015-02" db="EMBL/GenBank/DDBJ databases">
        <title>Genome sequencing for Strongylocentrotus purpuratus.</title>
        <authorList>
            <person name="Murali S."/>
            <person name="Liu Y."/>
            <person name="Vee V."/>
            <person name="English A."/>
            <person name="Wang M."/>
            <person name="Skinner E."/>
            <person name="Han Y."/>
            <person name="Muzny D.M."/>
            <person name="Worley K.C."/>
            <person name="Gibbs R.A."/>
        </authorList>
    </citation>
    <scope>NUCLEOTIDE SEQUENCE</scope>
</reference>
<dbReference type="GO" id="GO:0004722">
    <property type="term" value="F:protein serine/threonine phosphatase activity"/>
    <property type="evidence" value="ECO:0007669"/>
    <property type="project" value="UniProtKB-EC"/>
</dbReference>
<dbReference type="PROSITE" id="PS50056">
    <property type="entry name" value="TYR_PHOSPHATASE_2"/>
    <property type="match status" value="1"/>
</dbReference>
<keyword evidence="2" id="KW-0378">Hydrolase</keyword>
<keyword evidence="10" id="KW-1185">Reference proteome</keyword>
<comment type="similarity">
    <text evidence="1">Belongs to the protein-tyrosine phosphatase family. Non-receptor class dual specificity subfamily.</text>
</comment>
<feature type="domain" description="Tyrosine-protein phosphatase" evidence="7">
    <location>
        <begin position="1"/>
        <end position="105"/>
    </location>
</feature>
<dbReference type="SMART" id="SM00404">
    <property type="entry name" value="PTPc_motif"/>
    <property type="match status" value="1"/>
</dbReference>
<feature type="domain" description="Tyrosine specific protein phosphatases" evidence="8">
    <location>
        <begin position="25"/>
        <end position="83"/>
    </location>
</feature>
<evidence type="ECO:0000313" key="10">
    <source>
        <dbReference type="Proteomes" id="UP000007110"/>
    </source>
</evidence>
<sequence>MGNGMSEDKEYLCFSADDAPGQNLIQFFSESNNFIHKCRLEGGNVLIHCLAGVSRSVTLTVAYMMTVTDYKWEDCLRAVKTCRTVAHPNFGFQRQLQEYEYSKLAEYKEDIRLKFPEYLPEEDIKKMQALLEKYHQENKDPNQGREPHEGFIYPLPRNAYNIRIKKEKEAREKAEAQGSTGTTESTASATSEDSSENAGMPFADQQD</sequence>
<feature type="region of interest" description="Disordered" evidence="6">
    <location>
        <begin position="164"/>
        <end position="207"/>
    </location>
</feature>
<evidence type="ECO:0000259" key="8">
    <source>
        <dbReference type="PROSITE" id="PS50056"/>
    </source>
</evidence>
<reference evidence="9" key="2">
    <citation type="submission" date="2021-01" db="UniProtKB">
        <authorList>
            <consortium name="EnsemblMetazoa"/>
        </authorList>
    </citation>
    <scope>IDENTIFICATION</scope>
</reference>
<dbReference type="PROSITE" id="PS50054">
    <property type="entry name" value="TYR_PHOSPHATASE_DUAL"/>
    <property type="match status" value="1"/>
</dbReference>
<proteinExistence type="inferred from homology"/>
<dbReference type="AlphaFoldDB" id="A0A7M7N542"/>
<evidence type="ECO:0000256" key="2">
    <source>
        <dbReference type="ARBA" id="ARBA00022801"/>
    </source>
</evidence>
<dbReference type="InterPro" id="IPR000387">
    <property type="entry name" value="Tyr_Pase_dom"/>
</dbReference>
<dbReference type="SUPFAM" id="SSF52799">
    <property type="entry name" value="(Phosphotyrosine protein) phosphatases II"/>
    <property type="match status" value="1"/>
</dbReference>
<organism evidence="9 10">
    <name type="scientific">Strongylocentrotus purpuratus</name>
    <name type="common">Purple sea urchin</name>
    <dbReference type="NCBI Taxonomy" id="7668"/>
    <lineage>
        <taxon>Eukaryota</taxon>
        <taxon>Metazoa</taxon>
        <taxon>Echinodermata</taxon>
        <taxon>Eleutherozoa</taxon>
        <taxon>Echinozoa</taxon>
        <taxon>Echinoidea</taxon>
        <taxon>Euechinoidea</taxon>
        <taxon>Echinacea</taxon>
        <taxon>Camarodonta</taxon>
        <taxon>Echinidea</taxon>
        <taxon>Strongylocentrotidae</taxon>
        <taxon>Strongylocentrotus</taxon>
    </lineage>
</organism>
<keyword evidence="3" id="KW-0904">Protein phosphatase</keyword>
<dbReference type="PANTHER" id="PTHR45948">
    <property type="entry name" value="DUAL SPECIFICITY PROTEIN PHOSPHATASE DDB_G0269404-RELATED"/>
    <property type="match status" value="1"/>
</dbReference>
<dbReference type="EnsemblMetazoa" id="XM_030975272">
    <property type="protein sequence ID" value="XP_030831132"/>
    <property type="gene ID" value="LOC763415"/>
</dbReference>
<dbReference type="Pfam" id="PF00782">
    <property type="entry name" value="DSPc"/>
    <property type="match status" value="1"/>
</dbReference>
<feature type="compositionally biased region" description="Basic and acidic residues" evidence="6">
    <location>
        <begin position="164"/>
        <end position="175"/>
    </location>
</feature>
<dbReference type="PANTHER" id="PTHR45948:SF2">
    <property type="entry name" value="DUAL SPECIFICITY PROTEIN PHOSPHATASE"/>
    <property type="match status" value="1"/>
</dbReference>
<evidence type="ECO:0000256" key="5">
    <source>
        <dbReference type="ARBA" id="ARBA00048336"/>
    </source>
</evidence>
<dbReference type="InterPro" id="IPR003595">
    <property type="entry name" value="Tyr_Pase_cat"/>
</dbReference>
<feature type="compositionally biased region" description="Low complexity" evidence="6">
    <location>
        <begin position="176"/>
        <end position="192"/>
    </location>
</feature>
<evidence type="ECO:0000256" key="4">
    <source>
        <dbReference type="ARBA" id="ARBA00047761"/>
    </source>
</evidence>